<comment type="similarity">
    <text evidence="2 9">Belongs to the membrane fusion protein (MFP) (TC 8.A.1) family.</text>
</comment>
<evidence type="ECO:0000313" key="13">
    <source>
        <dbReference type="EMBL" id="RAK58289.1"/>
    </source>
</evidence>
<evidence type="ECO:0000259" key="12">
    <source>
        <dbReference type="Pfam" id="PF26002"/>
    </source>
</evidence>
<dbReference type="Gene3D" id="1.10.287.1490">
    <property type="match status" value="1"/>
</dbReference>
<keyword evidence="4 9" id="KW-1003">Cell membrane</keyword>
<evidence type="ECO:0000256" key="7">
    <source>
        <dbReference type="ARBA" id="ARBA00022989"/>
    </source>
</evidence>
<evidence type="ECO:0000256" key="3">
    <source>
        <dbReference type="ARBA" id="ARBA00022448"/>
    </source>
</evidence>
<dbReference type="EMBL" id="QFYR01000001">
    <property type="protein sequence ID" value="RAK58289.1"/>
    <property type="molecule type" value="Genomic_DNA"/>
</dbReference>
<sequence>MILGGAVIGTLVIGLGVWASLTPLASGVTAPAEVRVEANKKTLRHRQGGTVRQIMVREGQLVRAGQPVMVFDDVEPRASVDVLQNQADTLMSSAARATAEATGRTAVEFPPELMNRMNDPRVASMVRDQQFLFTTKLQLFQSQASVLQQRVDQIQNQIEGSQAQIASVNEQIKLTAEEMAGYQTLYDKGFAPKPLILRYQRSMADLSGRKGSLLAEVARLRQQIGETRMQLTSLRDQRETQAAEELRDAQAKLADTLPRLAAARQTLAETVVRAPVDGYVLNLTQFTVGGVAGSGEVLMDVVPVSTPLIVQAMVKPQDIDEVHVGMDARVRLTGLNQRFVSPLPAKVTVVSADRIVNEQTNVSFYRVDLRIAPTELKTLKGDVEITPGMPAQAMIVTGKRTVMGYLISPITDTLHDAFREQ</sequence>
<dbReference type="OrthoDB" id="9810980at2"/>
<dbReference type="PROSITE" id="PS00543">
    <property type="entry name" value="HLYD_FAMILY"/>
    <property type="match status" value="1"/>
</dbReference>
<dbReference type="GO" id="GO:0009306">
    <property type="term" value="P:protein secretion"/>
    <property type="evidence" value="ECO:0007669"/>
    <property type="project" value="InterPro"/>
</dbReference>
<dbReference type="SUPFAM" id="SSF58100">
    <property type="entry name" value="Bacterial hemolysins"/>
    <property type="match status" value="1"/>
</dbReference>
<accession>A0A328AUL3</accession>
<evidence type="ECO:0000256" key="9">
    <source>
        <dbReference type="RuleBase" id="RU365093"/>
    </source>
</evidence>
<evidence type="ECO:0000259" key="11">
    <source>
        <dbReference type="Pfam" id="PF25994"/>
    </source>
</evidence>
<keyword evidence="8" id="KW-0472">Membrane</keyword>
<dbReference type="PANTHER" id="PTHR30386:SF17">
    <property type="entry name" value="ALKALINE PROTEASE SECRETION PROTEIN APRE"/>
    <property type="match status" value="1"/>
</dbReference>
<keyword evidence="14" id="KW-1185">Reference proteome</keyword>
<dbReference type="InterPro" id="IPR058781">
    <property type="entry name" value="HH_AprE-like"/>
</dbReference>
<dbReference type="Pfam" id="PF25994">
    <property type="entry name" value="HH_AprE"/>
    <property type="match status" value="1"/>
</dbReference>
<proteinExistence type="inferred from homology"/>
<evidence type="ECO:0000256" key="8">
    <source>
        <dbReference type="ARBA" id="ARBA00023136"/>
    </source>
</evidence>
<dbReference type="Proteomes" id="UP000249725">
    <property type="component" value="Unassembled WGS sequence"/>
</dbReference>
<gene>
    <name evidence="13" type="ORF">DJ018_08175</name>
</gene>
<keyword evidence="7" id="KW-1133">Transmembrane helix</keyword>
<dbReference type="AlphaFoldDB" id="A0A328AUL3"/>
<evidence type="ECO:0000256" key="6">
    <source>
        <dbReference type="ARBA" id="ARBA00022692"/>
    </source>
</evidence>
<evidence type="ECO:0000256" key="4">
    <source>
        <dbReference type="ARBA" id="ARBA00022475"/>
    </source>
</evidence>
<protein>
    <recommendedName>
        <fullName evidence="9">Membrane fusion protein (MFP) family protein</fullName>
    </recommendedName>
</protein>
<dbReference type="InterPro" id="IPR010129">
    <property type="entry name" value="T1SS_HlyD"/>
</dbReference>
<evidence type="ECO:0000256" key="5">
    <source>
        <dbReference type="ARBA" id="ARBA00022519"/>
    </source>
</evidence>
<evidence type="ECO:0000256" key="2">
    <source>
        <dbReference type="ARBA" id="ARBA00009477"/>
    </source>
</evidence>
<keyword evidence="10" id="KW-0175">Coiled coil</keyword>
<dbReference type="Pfam" id="PF26002">
    <property type="entry name" value="Beta-barrel_AprE"/>
    <property type="match status" value="1"/>
</dbReference>
<dbReference type="Gene3D" id="2.40.50.100">
    <property type="match status" value="1"/>
</dbReference>
<dbReference type="InterPro" id="IPR006144">
    <property type="entry name" value="Secretion_HlyD_CS"/>
</dbReference>
<feature type="coiled-coil region" evidence="10">
    <location>
        <begin position="203"/>
        <end position="237"/>
    </location>
</feature>
<keyword evidence="3 9" id="KW-0813">Transport</keyword>
<dbReference type="InterPro" id="IPR050739">
    <property type="entry name" value="MFP"/>
</dbReference>
<name>A0A328AUL3_9CAUL</name>
<dbReference type="GO" id="GO:0005886">
    <property type="term" value="C:plasma membrane"/>
    <property type="evidence" value="ECO:0007669"/>
    <property type="project" value="UniProtKB-SubCell"/>
</dbReference>
<evidence type="ECO:0000256" key="10">
    <source>
        <dbReference type="SAM" id="Coils"/>
    </source>
</evidence>
<reference evidence="14" key="1">
    <citation type="submission" date="2018-05" db="EMBL/GenBank/DDBJ databases">
        <authorList>
            <person name="Li X."/>
        </authorList>
    </citation>
    <scope>NUCLEOTIDE SEQUENCE [LARGE SCALE GENOMIC DNA]</scope>
    <source>
        <strain evidence="14">YIM 73061</strain>
    </source>
</reference>
<comment type="caution">
    <text evidence="13">The sequence shown here is derived from an EMBL/GenBank/DDBJ whole genome shotgun (WGS) entry which is preliminary data.</text>
</comment>
<evidence type="ECO:0000256" key="1">
    <source>
        <dbReference type="ARBA" id="ARBA00004377"/>
    </source>
</evidence>
<feature type="coiled-coil region" evidence="10">
    <location>
        <begin position="137"/>
        <end position="171"/>
    </location>
</feature>
<dbReference type="Gene3D" id="2.40.30.170">
    <property type="match status" value="1"/>
</dbReference>
<dbReference type="NCBIfam" id="TIGR01843">
    <property type="entry name" value="type_I_hlyD"/>
    <property type="match status" value="1"/>
</dbReference>
<feature type="domain" description="AprE-like beta-barrel" evidence="12">
    <location>
        <begin position="308"/>
        <end position="398"/>
    </location>
</feature>
<dbReference type="PANTHER" id="PTHR30386">
    <property type="entry name" value="MEMBRANE FUSION SUBUNIT OF EMRAB-TOLC MULTIDRUG EFFLUX PUMP"/>
    <property type="match status" value="1"/>
</dbReference>
<dbReference type="PRINTS" id="PR01490">
    <property type="entry name" value="RTXTOXIND"/>
</dbReference>
<dbReference type="InterPro" id="IPR058982">
    <property type="entry name" value="Beta-barrel_AprE"/>
</dbReference>
<keyword evidence="6" id="KW-0812">Transmembrane</keyword>
<organism evidence="13 14">
    <name type="scientific">Phenylobacterium deserti</name>
    <dbReference type="NCBI Taxonomy" id="1914756"/>
    <lineage>
        <taxon>Bacteria</taxon>
        <taxon>Pseudomonadati</taxon>
        <taxon>Pseudomonadota</taxon>
        <taxon>Alphaproteobacteria</taxon>
        <taxon>Caulobacterales</taxon>
        <taxon>Caulobacteraceae</taxon>
        <taxon>Phenylobacterium</taxon>
    </lineage>
</organism>
<keyword evidence="5 9" id="KW-0997">Cell inner membrane</keyword>
<evidence type="ECO:0000313" key="14">
    <source>
        <dbReference type="Proteomes" id="UP000249725"/>
    </source>
</evidence>
<feature type="domain" description="AprE-like long alpha-helical hairpin" evidence="11">
    <location>
        <begin position="77"/>
        <end position="265"/>
    </location>
</feature>
<comment type="subcellular location">
    <subcellularLocation>
        <location evidence="1 9">Cell inner membrane</location>
        <topology evidence="1 9">Single-pass membrane protein</topology>
    </subcellularLocation>
</comment>